<dbReference type="Proteomes" id="UP000079169">
    <property type="component" value="Unplaced"/>
</dbReference>
<protein>
    <submittedName>
        <fullName evidence="3">Uncharacterized protein LOC103512414</fullName>
    </submittedName>
</protein>
<organism evidence="2 3">
    <name type="scientific">Diaphorina citri</name>
    <name type="common">Asian citrus psyllid</name>
    <dbReference type="NCBI Taxonomy" id="121845"/>
    <lineage>
        <taxon>Eukaryota</taxon>
        <taxon>Metazoa</taxon>
        <taxon>Ecdysozoa</taxon>
        <taxon>Arthropoda</taxon>
        <taxon>Hexapoda</taxon>
        <taxon>Insecta</taxon>
        <taxon>Pterygota</taxon>
        <taxon>Neoptera</taxon>
        <taxon>Paraneoptera</taxon>
        <taxon>Hemiptera</taxon>
        <taxon>Sternorrhyncha</taxon>
        <taxon>Psylloidea</taxon>
        <taxon>Psyllidae</taxon>
        <taxon>Diaphorininae</taxon>
        <taxon>Diaphorina</taxon>
    </lineage>
</organism>
<feature type="compositionally biased region" description="Basic and acidic residues" evidence="1">
    <location>
        <begin position="143"/>
        <end position="166"/>
    </location>
</feature>
<evidence type="ECO:0000313" key="3">
    <source>
        <dbReference type="RefSeq" id="XP_008475400.1"/>
    </source>
</evidence>
<sequence length="301" mass="34015">MITVLICSHRTEKVRGVWCLDHNRWSDAYQHLKKASKYTRVPTWLHYSAVILMLLKREKQLAYQYTCDFQPECCTQNQVKYCEAYEYKDAVKRKHASSLIAAAKGSSAQETADMQKFIWRTDKQVDYMYTRCVPQLVKEEYQSGKRTAKYTERGVSEHDQSRKRGPDTSVSLLENSTKRGRYAFDFSFDPVPTASGDDTNLSLQLPSDPNISALLHTPYVHKKSERPPVDPEAAPGSAHKPNKSLLKTPGSASGSVKKALSFASLEVTPDEEVPNGPAYSKVSAKHYNAYSKVREKQVVPV</sequence>
<proteinExistence type="predicted"/>
<feature type="region of interest" description="Disordered" evidence="1">
    <location>
        <begin position="143"/>
        <end position="171"/>
    </location>
</feature>
<accession>A0A1S3D6L9</accession>
<dbReference type="RefSeq" id="XP_008475400.1">
    <property type="nucleotide sequence ID" value="XM_008477178.1"/>
</dbReference>
<evidence type="ECO:0000256" key="1">
    <source>
        <dbReference type="SAM" id="MobiDB-lite"/>
    </source>
</evidence>
<feature type="region of interest" description="Disordered" evidence="1">
    <location>
        <begin position="222"/>
        <end position="254"/>
    </location>
</feature>
<evidence type="ECO:0000313" key="2">
    <source>
        <dbReference type="Proteomes" id="UP000079169"/>
    </source>
</evidence>
<dbReference type="KEGG" id="dci:103512414"/>
<gene>
    <name evidence="3" type="primary">LOC103512414</name>
</gene>
<dbReference type="PaxDb" id="121845-A0A1S3D6L9"/>
<reference evidence="3" key="1">
    <citation type="submission" date="2025-08" db="UniProtKB">
        <authorList>
            <consortium name="RefSeq"/>
        </authorList>
    </citation>
    <scope>IDENTIFICATION</scope>
</reference>
<dbReference type="AlphaFoldDB" id="A0A1S3D6L9"/>
<dbReference type="GeneID" id="103512414"/>
<name>A0A1S3D6L9_DIACI</name>
<keyword evidence="2" id="KW-1185">Reference proteome</keyword>